<comment type="subcellular location">
    <subcellularLocation>
        <location evidence="1">Membrane</location>
        <topology evidence="1">Multi-pass membrane protein</topology>
    </subcellularLocation>
</comment>
<reference evidence="20" key="1">
    <citation type="submission" date="2025-08" db="UniProtKB">
        <authorList>
            <consortium name="RefSeq"/>
        </authorList>
    </citation>
    <scope>IDENTIFICATION</scope>
    <source>
        <tissue evidence="20">Whole organism</tissue>
    </source>
</reference>
<dbReference type="FunFam" id="1.10.287.70:FF:000072">
    <property type="entry name" value="Cyclic nucleotide gated channel beta 3"/>
    <property type="match status" value="1"/>
</dbReference>
<dbReference type="Gene3D" id="1.10.287.630">
    <property type="entry name" value="Helix hairpin bin"/>
    <property type="match status" value="1"/>
</dbReference>
<keyword evidence="10 17" id="KW-0472">Membrane</keyword>
<name>A0A6J1TEY3_FRAOC</name>
<keyword evidence="4" id="KW-0716">Sensory transduction</keyword>
<evidence type="ECO:0000256" key="1">
    <source>
        <dbReference type="ARBA" id="ARBA00004141"/>
    </source>
</evidence>
<dbReference type="Pfam" id="PF00027">
    <property type="entry name" value="cNMP_binding"/>
    <property type="match status" value="1"/>
</dbReference>
<dbReference type="OrthoDB" id="421226at2759"/>
<keyword evidence="11" id="KW-1071">Ligand-gated ion channel</keyword>
<dbReference type="RefSeq" id="XP_026290285.1">
    <property type="nucleotide sequence ID" value="XM_026434500.2"/>
</dbReference>
<dbReference type="GO" id="GO:0007601">
    <property type="term" value="P:visual perception"/>
    <property type="evidence" value="ECO:0007669"/>
    <property type="project" value="UniProtKB-KW"/>
</dbReference>
<evidence type="ECO:0000256" key="10">
    <source>
        <dbReference type="ARBA" id="ARBA00023136"/>
    </source>
</evidence>
<evidence type="ECO:0000313" key="19">
    <source>
        <dbReference type="Proteomes" id="UP000504606"/>
    </source>
</evidence>
<accession>A0A6J1TEY3</accession>
<evidence type="ECO:0000256" key="16">
    <source>
        <dbReference type="SAM" id="MobiDB-lite"/>
    </source>
</evidence>
<dbReference type="FunFam" id="1.10.287.630:FF:000001">
    <property type="entry name" value="Cyclic nucleotide-gated channel alpha 3"/>
    <property type="match status" value="1"/>
</dbReference>
<dbReference type="Gene3D" id="2.60.120.10">
    <property type="entry name" value="Jelly Rolls"/>
    <property type="match status" value="1"/>
</dbReference>
<dbReference type="InterPro" id="IPR018488">
    <property type="entry name" value="cNMP-bd_CS"/>
</dbReference>
<dbReference type="SUPFAM" id="SSF81324">
    <property type="entry name" value="Voltage-gated potassium channels"/>
    <property type="match status" value="1"/>
</dbReference>
<evidence type="ECO:0000259" key="18">
    <source>
        <dbReference type="PROSITE" id="PS50042"/>
    </source>
</evidence>
<dbReference type="CDD" id="cd00038">
    <property type="entry name" value="CAP_ED"/>
    <property type="match status" value="1"/>
</dbReference>
<keyword evidence="13" id="KW-0844">Vision</keyword>
<dbReference type="CTD" id="37479"/>
<keyword evidence="9" id="KW-0406">Ion transport</keyword>
<keyword evidence="7 17" id="KW-1133">Transmembrane helix</keyword>
<dbReference type="PROSITE" id="PS00889">
    <property type="entry name" value="CNMP_BINDING_2"/>
    <property type="match status" value="1"/>
</dbReference>
<keyword evidence="3" id="KW-0140">cGMP</keyword>
<evidence type="ECO:0000256" key="9">
    <source>
        <dbReference type="ARBA" id="ARBA00023065"/>
    </source>
</evidence>
<feature type="transmembrane region" description="Helical" evidence="17">
    <location>
        <begin position="149"/>
        <end position="171"/>
    </location>
</feature>
<dbReference type="GO" id="GO:0017071">
    <property type="term" value="C:intracellular cyclic nucleotide activated cation channel complex"/>
    <property type="evidence" value="ECO:0007669"/>
    <property type="project" value="TreeGrafter"/>
</dbReference>
<feature type="compositionally biased region" description="Basic and acidic residues" evidence="16">
    <location>
        <begin position="584"/>
        <end position="594"/>
    </location>
</feature>
<keyword evidence="8" id="KW-0142">cGMP-binding</keyword>
<dbReference type="InterPro" id="IPR050866">
    <property type="entry name" value="CNG_cation_channel"/>
</dbReference>
<evidence type="ECO:0000256" key="17">
    <source>
        <dbReference type="SAM" id="Phobius"/>
    </source>
</evidence>
<feature type="compositionally biased region" description="Pro residues" evidence="16">
    <location>
        <begin position="675"/>
        <end position="689"/>
    </location>
</feature>
<evidence type="ECO:0000256" key="13">
    <source>
        <dbReference type="ARBA" id="ARBA00023305"/>
    </source>
</evidence>
<feature type="transmembrane region" description="Helical" evidence="17">
    <location>
        <begin position="287"/>
        <end position="308"/>
    </location>
</feature>
<feature type="compositionally biased region" description="Low complexity" evidence="16">
    <location>
        <begin position="690"/>
        <end position="699"/>
    </location>
</feature>
<evidence type="ECO:0000256" key="3">
    <source>
        <dbReference type="ARBA" id="ARBA00022535"/>
    </source>
</evidence>
<evidence type="ECO:0000256" key="5">
    <source>
        <dbReference type="ARBA" id="ARBA00022692"/>
    </source>
</evidence>
<dbReference type="InterPro" id="IPR018490">
    <property type="entry name" value="cNMP-bd_dom_sf"/>
</dbReference>
<dbReference type="InterPro" id="IPR000595">
    <property type="entry name" value="cNMP-bd_dom"/>
</dbReference>
<keyword evidence="19" id="KW-1185">Reference proteome</keyword>
<feature type="compositionally biased region" description="Acidic residues" evidence="16">
    <location>
        <begin position="781"/>
        <end position="800"/>
    </location>
</feature>
<dbReference type="Proteomes" id="UP000504606">
    <property type="component" value="Unplaced"/>
</dbReference>
<dbReference type="GeneID" id="113214968"/>
<evidence type="ECO:0000256" key="2">
    <source>
        <dbReference type="ARBA" id="ARBA00022448"/>
    </source>
</evidence>
<dbReference type="PROSITE" id="PS50042">
    <property type="entry name" value="CNMP_BINDING_3"/>
    <property type="match status" value="1"/>
</dbReference>
<feature type="region of interest" description="Disordered" evidence="16">
    <location>
        <begin position="584"/>
        <end position="719"/>
    </location>
</feature>
<feature type="compositionally biased region" description="Acidic residues" evidence="16">
    <location>
        <begin position="603"/>
        <end position="631"/>
    </location>
</feature>
<feature type="domain" description="Cyclic nucleotide-binding" evidence="18">
    <location>
        <begin position="460"/>
        <end position="563"/>
    </location>
</feature>
<dbReference type="Gene3D" id="1.10.287.70">
    <property type="match status" value="1"/>
</dbReference>
<evidence type="ECO:0000256" key="15">
    <source>
        <dbReference type="ARBA" id="ARBA00036239"/>
    </source>
</evidence>
<dbReference type="GO" id="GO:0005886">
    <property type="term" value="C:plasma membrane"/>
    <property type="evidence" value="ECO:0007669"/>
    <property type="project" value="TreeGrafter"/>
</dbReference>
<dbReference type="InterPro" id="IPR014710">
    <property type="entry name" value="RmlC-like_jellyroll"/>
</dbReference>
<feature type="region of interest" description="Disordered" evidence="16">
    <location>
        <begin position="775"/>
        <end position="807"/>
    </location>
</feature>
<gene>
    <name evidence="20" type="primary">LOC113214968</name>
</gene>
<dbReference type="SMART" id="SM00100">
    <property type="entry name" value="cNMP"/>
    <property type="match status" value="1"/>
</dbReference>
<feature type="transmembrane region" description="Helical" evidence="17">
    <location>
        <begin position="356"/>
        <end position="375"/>
    </location>
</feature>
<dbReference type="FunFam" id="2.60.120.10:FF:000020">
    <property type="entry name" value="Cyclic nucleotide-gated channel beta 3"/>
    <property type="match status" value="1"/>
</dbReference>
<comment type="catalytic activity">
    <reaction evidence="15">
        <text>Na(+)(in) = Na(+)(out)</text>
        <dbReference type="Rhea" id="RHEA:34963"/>
        <dbReference type="ChEBI" id="CHEBI:29101"/>
    </reaction>
</comment>
<dbReference type="GO" id="GO:0005222">
    <property type="term" value="F:intracellularly cAMP-activated cation channel activity"/>
    <property type="evidence" value="ECO:0007669"/>
    <property type="project" value="TreeGrafter"/>
</dbReference>
<keyword evidence="5 17" id="KW-0812">Transmembrane</keyword>
<evidence type="ECO:0000256" key="12">
    <source>
        <dbReference type="ARBA" id="ARBA00023303"/>
    </source>
</evidence>
<dbReference type="AlphaFoldDB" id="A0A6J1TEY3"/>
<proteinExistence type="predicted"/>
<dbReference type="KEGG" id="foc:113214968"/>
<dbReference type="GO" id="GO:0044877">
    <property type="term" value="F:protein-containing complex binding"/>
    <property type="evidence" value="ECO:0007669"/>
    <property type="project" value="TreeGrafter"/>
</dbReference>
<dbReference type="InterPro" id="IPR005821">
    <property type="entry name" value="Ion_trans_dom"/>
</dbReference>
<dbReference type="PANTHER" id="PTHR45638">
    <property type="entry name" value="CYCLIC NUCLEOTIDE-GATED CATION CHANNEL SUBUNIT A"/>
    <property type="match status" value="1"/>
</dbReference>
<sequence length="886" mass="97952">MGRYVAGPRAARGHAMATALKSHFGDCERRCLAWRVRVRCARWFQTSPSACPETKNSHGADFTRERDTGSDYCTGRSVQSSAASSAAGPTLDHLVDIAIRNEPRERERDELERHVDTFSDELELVEPTTVLGRLRQSVRNGGVLHPQSYWHLAWLLLVTAGFAYNCVTIPLRSTFPYQTPDNWSTWFIFDLACDVVYFLDLVLVKPHVIFVYDGFWVREKSLTRKHYFAKWQFKMDILSLMPLDLLYLKYGTELVLLRVPRILKMQTFWELFDHLDSMLMSPYLVRVARTLCYMMFLVHLNACGYYAFSAREGLGTNNWTYKGGDGHNAYIRCFYFATKTATSVGKNPRPETEGEYLFMTCSWLMGVFVFALLIGQIRDIVATASRTRNEHRKRLDETLEHMRALSLPDHVQRRVQSWFTFADQHQPFDEGRILNSLPQKLKTDVALDVHGTTLAKVHLFQKIADQALIRDLVLKLRSVIYLPGDFICRKNEVGKEMYIVKTGQVEVLAPTNGEVLATLGEGSVFGEISLLALAGGNRRTADVRSKGFSNLFVLSKSDLHDTLVYYPDAQKVLKQKAEVLMQENADRERRENRLQRGSSPSSQEEDEPSEESGSEVLEETATDDSPADPGEEDRPRRHPVVTIKVHEVSPPSTSVDEDQEPEPAGAALEVAVDPAPQPPESPGPPPGPASTPSSSPGTPDHTQSGLQAGLLTPGDSDLTSVTCTTVSSRSSASRFSPRSSCTCTCSCTCSCSCSSYSCNLADPRSSVDTGVAVASSLWGDDREDGDDDDDAGEGEGDGDSDTLSGLSSTSLFSPLVSPVLGPQPPHLAAAAPVTLQHRRRVSAPSPSTTTLAFDVADGPRLARLSLSGPAGRGRRTGLRITHRTHL</sequence>
<organism evidence="19 20">
    <name type="scientific">Frankliniella occidentalis</name>
    <name type="common">Western flower thrips</name>
    <name type="synonym">Euthrips occidentalis</name>
    <dbReference type="NCBI Taxonomy" id="133901"/>
    <lineage>
        <taxon>Eukaryota</taxon>
        <taxon>Metazoa</taxon>
        <taxon>Ecdysozoa</taxon>
        <taxon>Arthropoda</taxon>
        <taxon>Hexapoda</taxon>
        <taxon>Insecta</taxon>
        <taxon>Pterygota</taxon>
        <taxon>Neoptera</taxon>
        <taxon>Paraneoptera</taxon>
        <taxon>Thysanoptera</taxon>
        <taxon>Terebrantia</taxon>
        <taxon>Thripoidea</taxon>
        <taxon>Thripidae</taxon>
        <taxon>Frankliniella</taxon>
    </lineage>
</organism>
<dbReference type="GO" id="GO:0030553">
    <property type="term" value="F:cGMP binding"/>
    <property type="evidence" value="ECO:0007669"/>
    <property type="project" value="UniProtKB-KW"/>
</dbReference>
<evidence type="ECO:0000256" key="8">
    <source>
        <dbReference type="ARBA" id="ARBA00022992"/>
    </source>
</evidence>
<evidence type="ECO:0000256" key="7">
    <source>
        <dbReference type="ARBA" id="ARBA00022989"/>
    </source>
</evidence>
<evidence type="ECO:0000313" key="20">
    <source>
        <dbReference type="RefSeq" id="XP_026290285.1"/>
    </source>
</evidence>
<dbReference type="Pfam" id="PF00520">
    <property type="entry name" value="Ion_trans"/>
    <property type="match status" value="1"/>
</dbReference>
<keyword evidence="2" id="KW-0813">Transport</keyword>
<comment type="catalytic activity">
    <reaction evidence="14">
        <text>K(+)(in) = K(+)(out)</text>
        <dbReference type="Rhea" id="RHEA:29463"/>
        <dbReference type="ChEBI" id="CHEBI:29103"/>
    </reaction>
</comment>
<dbReference type="SUPFAM" id="SSF51206">
    <property type="entry name" value="cAMP-binding domain-like"/>
    <property type="match status" value="1"/>
</dbReference>
<dbReference type="PANTHER" id="PTHR45638:SF1">
    <property type="entry name" value="CYCLIC NUCLEOTIDE-GATED ION CHANNEL SUBUNIT B, ISOFORM A"/>
    <property type="match status" value="1"/>
</dbReference>
<keyword evidence="12" id="KW-0407">Ion channel</keyword>
<evidence type="ECO:0000256" key="14">
    <source>
        <dbReference type="ARBA" id="ARBA00034430"/>
    </source>
</evidence>
<dbReference type="GO" id="GO:0005223">
    <property type="term" value="F:intracellularly cGMP-activated cation channel activity"/>
    <property type="evidence" value="ECO:0007669"/>
    <property type="project" value="TreeGrafter"/>
</dbReference>
<evidence type="ECO:0000256" key="4">
    <source>
        <dbReference type="ARBA" id="ARBA00022606"/>
    </source>
</evidence>
<evidence type="ECO:0000256" key="11">
    <source>
        <dbReference type="ARBA" id="ARBA00023286"/>
    </source>
</evidence>
<keyword evidence="6" id="KW-0547">Nucleotide-binding</keyword>
<evidence type="ECO:0000256" key="6">
    <source>
        <dbReference type="ARBA" id="ARBA00022741"/>
    </source>
</evidence>
<protein>
    <submittedName>
        <fullName evidence="20">Cyclic nucleotide-gated cation channel beta-3 isoform X1</fullName>
    </submittedName>
</protein>